<protein>
    <submittedName>
        <fullName evidence="1">Uncharacterized protein</fullName>
    </submittedName>
</protein>
<evidence type="ECO:0000313" key="2">
    <source>
        <dbReference type="Proteomes" id="UP000595140"/>
    </source>
</evidence>
<dbReference type="AlphaFoldDB" id="A0A484LV33"/>
<dbReference type="EMBL" id="OOIL02002000">
    <property type="protein sequence ID" value="VFQ79648.1"/>
    <property type="molecule type" value="Genomic_DNA"/>
</dbReference>
<evidence type="ECO:0000313" key="1">
    <source>
        <dbReference type="EMBL" id="VFQ79648.1"/>
    </source>
</evidence>
<gene>
    <name evidence="1" type="ORF">CCAM_LOCUS21424</name>
</gene>
<reference evidence="1 2" key="1">
    <citation type="submission" date="2018-04" db="EMBL/GenBank/DDBJ databases">
        <authorList>
            <person name="Vogel A."/>
        </authorList>
    </citation>
    <scope>NUCLEOTIDE SEQUENCE [LARGE SCALE GENOMIC DNA]</scope>
</reference>
<sequence length="73" mass="8614">MLRIQGFYFGCVEFEEAIVVQKAIEVDDKQKIIFIWSFVSHGVSFIWSLHDLIVDFVEIMDDREVGHRNLKII</sequence>
<proteinExistence type="predicted"/>
<dbReference type="Proteomes" id="UP000595140">
    <property type="component" value="Unassembled WGS sequence"/>
</dbReference>
<organism evidence="1 2">
    <name type="scientific">Cuscuta campestris</name>
    <dbReference type="NCBI Taxonomy" id="132261"/>
    <lineage>
        <taxon>Eukaryota</taxon>
        <taxon>Viridiplantae</taxon>
        <taxon>Streptophyta</taxon>
        <taxon>Embryophyta</taxon>
        <taxon>Tracheophyta</taxon>
        <taxon>Spermatophyta</taxon>
        <taxon>Magnoliopsida</taxon>
        <taxon>eudicotyledons</taxon>
        <taxon>Gunneridae</taxon>
        <taxon>Pentapetalae</taxon>
        <taxon>asterids</taxon>
        <taxon>lamiids</taxon>
        <taxon>Solanales</taxon>
        <taxon>Convolvulaceae</taxon>
        <taxon>Cuscuteae</taxon>
        <taxon>Cuscuta</taxon>
        <taxon>Cuscuta subgen. Grammica</taxon>
        <taxon>Cuscuta sect. Cleistogrammica</taxon>
    </lineage>
</organism>
<keyword evidence="2" id="KW-1185">Reference proteome</keyword>
<name>A0A484LV33_9ASTE</name>
<accession>A0A484LV33</accession>